<evidence type="ECO:0000313" key="8">
    <source>
        <dbReference type="EMBL" id="KKQ66411.1"/>
    </source>
</evidence>
<dbReference type="InterPro" id="IPR029044">
    <property type="entry name" value="Nucleotide-diphossugar_trans"/>
</dbReference>
<dbReference type="PATRIC" id="fig|1618422.5.peg.775"/>
<comment type="catalytic activity">
    <reaction evidence="4">
        <text>alpha-D-glucosamine 1-phosphate + acetyl-CoA = N-acetyl-alpha-D-glucosamine 1-phosphate + CoA + H(+)</text>
        <dbReference type="Rhea" id="RHEA:13725"/>
        <dbReference type="ChEBI" id="CHEBI:15378"/>
        <dbReference type="ChEBI" id="CHEBI:57287"/>
        <dbReference type="ChEBI" id="CHEBI:57288"/>
        <dbReference type="ChEBI" id="CHEBI:57776"/>
        <dbReference type="ChEBI" id="CHEBI:58516"/>
        <dbReference type="EC" id="2.3.1.157"/>
    </reaction>
</comment>
<feature type="domain" description="Nucleotidyl transferase" evidence="7">
    <location>
        <begin position="11"/>
        <end position="244"/>
    </location>
</feature>
<evidence type="ECO:0000256" key="2">
    <source>
        <dbReference type="ARBA" id="ARBA00022695"/>
    </source>
</evidence>
<comment type="caution">
    <text evidence="8">The sequence shown here is derived from an EMBL/GenBank/DDBJ whole genome shotgun (WGS) entry which is preliminary data.</text>
</comment>
<dbReference type="Proteomes" id="UP000034235">
    <property type="component" value="Unassembled WGS sequence"/>
</dbReference>
<dbReference type="Pfam" id="PF00483">
    <property type="entry name" value="NTP_transferase"/>
    <property type="match status" value="1"/>
</dbReference>
<dbReference type="AlphaFoldDB" id="A0A0G0MNC2"/>
<comment type="catalytic activity">
    <reaction evidence="5">
        <text>N-acetyl-alpha-D-glucosamine 1-phosphate + UTP + H(+) = UDP-N-acetyl-alpha-D-glucosamine + diphosphate</text>
        <dbReference type="Rhea" id="RHEA:13509"/>
        <dbReference type="ChEBI" id="CHEBI:15378"/>
        <dbReference type="ChEBI" id="CHEBI:33019"/>
        <dbReference type="ChEBI" id="CHEBI:46398"/>
        <dbReference type="ChEBI" id="CHEBI:57705"/>
        <dbReference type="ChEBI" id="CHEBI:57776"/>
        <dbReference type="EC" id="2.7.7.23"/>
    </reaction>
</comment>
<keyword evidence="2" id="KW-0548">Nucleotidyltransferase</keyword>
<dbReference type="PANTHER" id="PTHR43584:SF3">
    <property type="entry name" value="BIFUNCTIONAL PROTEIN GLMU"/>
    <property type="match status" value="1"/>
</dbReference>
<dbReference type="PANTHER" id="PTHR43584">
    <property type="entry name" value="NUCLEOTIDYL TRANSFERASE"/>
    <property type="match status" value="1"/>
</dbReference>
<evidence type="ECO:0000256" key="6">
    <source>
        <dbReference type="ARBA" id="ARBA00049628"/>
    </source>
</evidence>
<dbReference type="GO" id="GO:0019134">
    <property type="term" value="F:glucosamine-1-phosphate N-acetyltransferase activity"/>
    <property type="evidence" value="ECO:0007669"/>
    <property type="project" value="UniProtKB-EC"/>
</dbReference>
<keyword evidence="1" id="KW-0808">Transferase</keyword>
<dbReference type="InterPro" id="IPR050065">
    <property type="entry name" value="GlmU-like"/>
</dbReference>
<dbReference type="SUPFAM" id="SSF53448">
    <property type="entry name" value="Nucleotide-diphospho-sugar transferases"/>
    <property type="match status" value="1"/>
</dbReference>
<evidence type="ECO:0000256" key="5">
    <source>
        <dbReference type="ARBA" id="ARBA00048493"/>
    </source>
</evidence>
<keyword evidence="3" id="KW-0012">Acyltransferase</keyword>
<evidence type="ECO:0000313" key="9">
    <source>
        <dbReference type="Proteomes" id="UP000034235"/>
    </source>
</evidence>
<dbReference type="EMBL" id="LBUP01000005">
    <property type="protein sequence ID" value="KKQ66411.1"/>
    <property type="molecule type" value="Genomic_DNA"/>
</dbReference>
<evidence type="ECO:0000256" key="3">
    <source>
        <dbReference type="ARBA" id="ARBA00023315"/>
    </source>
</evidence>
<comment type="function">
    <text evidence="6">Catalyzes the last two sequential reactions in the de novo biosynthetic pathway for UDP-N-acetylglucosamine (UDP-GlcNAc). The C-terminal domain catalyzes the transfer of acetyl group from acetyl coenzyme A to glucosamine-1-phosphate (GlcN-1-P) to produce N-acetylglucosamine-1-phosphate (GlcNAc-1-P), which is converted into UDP-GlcNAc by the transfer of uridine 5-monophosphate (from uridine 5-triphosphate), a reaction catalyzed by the N-terminal domain.</text>
</comment>
<organism evidence="8 9">
    <name type="scientific">Candidatus Daviesbacteria bacterium GW2011_GWA2_38_24</name>
    <dbReference type="NCBI Taxonomy" id="1618422"/>
    <lineage>
        <taxon>Bacteria</taxon>
        <taxon>Candidatus Daviesiibacteriota</taxon>
    </lineage>
</organism>
<evidence type="ECO:0000256" key="1">
    <source>
        <dbReference type="ARBA" id="ARBA00022679"/>
    </source>
</evidence>
<sequence length="255" mass="28918">MTKSSYPNLTAVVLAGGKGTRMQSETPKVLHHIGQRPMVFYTLQKLLKLGIRDLKVVIGHKSQEVKSIIEENFNCGFVFQTEQLGTGHALGCALKEINTNTKDILVVNGDDSAFYKEGTLQSFINFHKSSDAVVSMLTLEIETESKLGRVIRDKDGNFEKILEANEYFNSPYKSNEINCGAYIFNYDWVKINITHIPISEKGEYYITELLNIAKQQDQKINLFKLQDSNEWVGINTQEELRNANLVFERVNTGSR</sequence>
<dbReference type="GO" id="GO:0003977">
    <property type="term" value="F:UDP-N-acetylglucosamine diphosphorylase activity"/>
    <property type="evidence" value="ECO:0007669"/>
    <property type="project" value="UniProtKB-EC"/>
</dbReference>
<reference evidence="8 9" key="1">
    <citation type="journal article" date="2015" name="Nature">
        <title>rRNA introns, odd ribosomes, and small enigmatic genomes across a large radiation of phyla.</title>
        <authorList>
            <person name="Brown C.T."/>
            <person name="Hug L.A."/>
            <person name="Thomas B.C."/>
            <person name="Sharon I."/>
            <person name="Castelle C.J."/>
            <person name="Singh A."/>
            <person name="Wilkins M.J."/>
            <person name="Williams K.H."/>
            <person name="Banfield J.F."/>
        </authorList>
    </citation>
    <scope>NUCLEOTIDE SEQUENCE [LARGE SCALE GENOMIC DNA]</scope>
</reference>
<protein>
    <submittedName>
        <fullName evidence="8">Bifunctional protein GlmU</fullName>
    </submittedName>
</protein>
<name>A0A0G0MNC2_9BACT</name>
<dbReference type="Gene3D" id="3.90.550.10">
    <property type="entry name" value="Spore Coat Polysaccharide Biosynthesis Protein SpsA, Chain A"/>
    <property type="match status" value="1"/>
</dbReference>
<evidence type="ECO:0000256" key="4">
    <source>
        <dbReference type="ARBA" id="ARBA00048247"/>
    </source>
</evidence>
<gene>
    <name evidence="8" type="ORF">US86_C0005G0022</name>
</gene>
<accession>A0A0G0MNC2</accession>
<evidence type="ECO:0000259" key="7">
    <source>
        <dbReference type="Pfam" id="PF00483"/>
    </source>
</evidence>
<dbReference type="InterPro" id="IPR005835">
    <property type="entry name" value="NTP_transferase_dom"/>
</dbReference>
<proteinExistence type="predicted"/>